<evidence type="ECO:0000313" key="4">
    <source>
        <dbReference type="Proteomes" id="UP000070133"/>
    </source>
</evidence>
<dbReference type="Gene3D" id="3.20.20.140">
    <property type="entry name" value="Metal-dependent hydrolases"/>
    <property type="match status" value="1"/>
</dbReference>
<dbReference type="InterPro" id="IPR032466">
    <property type="entry name" value="Metal_Hydrolase"/>
</dbReference>
<dbReference type="GO" id="GO:0016810">
    <property type="term" value="F:hydrolase activity, acting on carbon-nitrogen (but not peptide) bonds"/>
    <property type="evidence" value="ECO:0007669"/>
    <property type="project" value="InterPro"/>
</dbReference>
<dbReference type="EMBL" id="LFZN01000073">
    <property type="protein sequence ID" value="KXT00435.1"/>
    <property type="molecule type" value="Genomic_DNA"/>
</dbReference>
<feature type="region of interest" description="Disordered" evidence="1">
    <location>
        <begin position="1"/>
        <end position="31"/>
    </location>
</feature>
<dbReference type="CDD" id="cd01299">
    <property type="entry name" value="Met_dep_hydrolase_A"/>
    <property type="match status" value="1"/>
</dbReference>
<sequence length="453" mass="48630">MTKKQPKYVVEQPRDSLAQQDDEERSSHERIDADLLIPGRGEPIKNGTLIFKPDESASPSGKIAFAGSVDDVPAQFSGLRASVHVPVLMPGLWDCHVHFFGEAEPSLEQLAYTPQSLAGFRSARDSIALLDAGFTSVREVGGYGIDFAKGIDDGWMPGPKIYSAGAPLSQTAGHGDLHTVPLNHLHDCISHGLPLGLADGVDEAIKLVRKQIRRGAKLIKICSTGGVMSRIDSPQAAQFNSAELKAIVDEATRTNLIVASHAHGTTGIIAALNAGVHTIEHGSYLTKEAIDMMMEKDVMLVATRFIQENGLEHPENMPPESYKKLLEIADDNKNSYKMAIKAGVRCALGTDLGMCNVASQFNHGMNGREFGYAVQCGMTPLQAVEAGTARGPETLGPQAPLSGQLKEGYDADFIAVSHSPLEDIAVLAKPKEITYVWKGGKLFKAPGKPVSFM</sequence>
<evidence type="ECO:0000256" key="1">
    <source>
        <dbReference type="SAM" id="MobiDB-lite"/>
    </source>
</evidence>
<feature type="domain" description="Amidohydrolase-related" evidence="2">
    <location>
        <begin position="87"/>
        <end position="442"/>
    </location>
</feature>
<protein>
    <recommendedName>
        <fullName evidence="2">Amidohydrolase-related domain-containing protein</fullName>
    </recommendedName>
</protein>
<accession>A0A139HDA5</accession>
<dbReference type="InterPro" id="IPR011059">
    <property type="entry name" value="Metal-dep_hydrolase_composite"/>
</dbReference>
<name>A0A139HDA5_9PEZI</name>
<keyword evidence="4" id="KW-1185">Reference proteome</keyword>
<dbReference type="SUPFAM" id="SSF51556">
    <property type="entry name" value="Metallo-dependent hydrolases"/>
    <property type="match status" value="1"/>
</dbReference>
<reference evidence="3 4" key="1">
    <citation type="submission" date="2015-07" db="EMBL/GenBank/DDBJ databases">
        <title>Comparative genomics of the Sigatoka disease complex on banana suggests a link between parallel evolutionary changes in Pseudocercospora fijiensis and Pseudocercospora eumusae and increased virulence on the banana host.</title>
        <authorList>
            <person name="Chang T.-C."/>
            <person name="Salvucci A."/>
            <person name="Crous P.W."/>
            <person name="Stergiopoulos I."/>
        </authorList>
    </citation>
    <scope>NUCLEOTIDE SEQUENCE [LARGE SCALE GENOMIC DNA]</scope>
    <source>
        <strain evidence="3 4">CBS 114824</strain>
    </source>
</reference>
<dbReference type="PANTHER" id="PTHR43135:SF3">
    <property type="entry name" value="ALPHA-D-RIBOSE 1-METHYLPHOSPHONATE 5-TRIPHOSPHATE DIPHOSPHATASE"/>
    <property type="match status" value="1"/>
</dbReference>
<dbReference type="SMR" id="A0A139HDA5"/>
<proteinExistence type="predicted"/>
<dbReference type="PANTHER" id="PTHR43135">
    <property type="entry name" value="ALPHA-D-RIBOSE 1-METHYLPHOSPHONATE 5-TRIPHOSPHATE DIPHOSPHATASE"/>
    <property type="match status" value="1"/>
</dbReference>
<dbReference type="Gene3D" id="2.30.40.10">
    <property type="entry name" value="Urease, subunit C, domain 1"/>
    <property type="match status" value="1"/>
</dbReference>
<comment type="caution">
    <text evidence="3">The sequence shown here is derived from an EMBL/GenBank/DDBJ whole genome shotgun (WGS) entry which is preliminary data.</text>
</comment>
<dbReference type="OrthoDB" id="194468at2759"/>
<gene>
    <name evidence="3" type="ORF">AC578_1920</name>
</gene>
<dbReference type="SUPFAM" id="SSF51338">
    <property type="entry name" value="Composite domain of metallo-dependent hydrolases"/>
    <property type="match status" value="1"/>
</dbReference>
<dbReference type="Proteomes" id="UP000070133">
    <property type="component" value="Unassembled WGS sequence"/>
</dbReference>
<dbReference type="InterPro" id="IPR051781">
    <property type="entry name" value="Metallo-dep_Hydrolase"/>
</dbReference>
<evidence type="ECO:0000313" key="3">
    <source>
        <dbReference type="EMBL" id="KXT00435.1"/>
    </source>
</evidence>
<evidence type="ECO:0000259" key="2">
    <source>
        <dbReference type="Pfam" id="PF01979"/>
    </source>
</evidence>
<organism evidence="3 4">
    <name type="scientific">Pseudocercospora eumusae</name>
    <dbReference type="NCBI Taxonomy" id="321146"/>
    <lineage>
        <taxon>Eukaryota</taxon>
        <taxon>Fungi</taxon>
        <taxon>Dikarya</taxon>
        <taxon>Ascomycota</taxon>
        <taxon>Pezizomycotina</taxon>
        <taxon>Dothideomycetes</taxon>
        <taxon>Dothideomycetidae</taxon>
        <taxon>Mycosphaerellales</taxon>
        <taxon>Mycosphaerellaceae</taxon>
        <taxon>Pseudocercospora</taxon>
    </lineage>
</organism>
<dbReference type="STRING" id="321146.A0A139HDA5"/>
<dbReference type="InterPro" id="IPR006680">
    <property type="entry name" value="Amidohydro-rel"/>
</dbReference>
<dbReference type="AlphaFoldDB" id="A0A139HDA5"/>
<dbReference type="Pfam" id="PF01979">
    <property type="entry name" value="Amidohydro_1"/>
    <property type="match status" value="1"/>
</dbReference>
<dbReference type="InterPro" id="IPR057744">
    <property type="entry name" value="OTAase-like"/>
</dbReference>